<reference evidence="1" key="2">
    <citation type="journal article" date="2022" name="New Phytol.">
        <title>Evolutionary transition to the ectomycorrhizal habit in the genomes of a hyperdiverse lineage of mushroom-forming fungi.</title>
        <authorList>
            <person name="Looney B."/>
            <person name="Miyauchi S."/>
            <person name="Morin E."/>
            <person name="Drula E."/>
            <person name="Courty P.E."/>
            <person name="Kohler A."/>
            <person name="Kuo A."/>
            <person name="LaButti K."/>
            <person name="Pangilinan J."/>
            <person name="Lipzen A."/>
            <person name="Riley R."/>
            <person name="Andreopoulos W."/>
            <person name="He G."/>
            <person name="Johnson J."/>
            <person name="Nolan M."/>
            <person name="Tritt A."/>
            <person name="Barry K.W."/>
            <person name="Grigoriev I.V."/>
            <person name="Nagy L.G."/>
            <person name="Hibbett D."/>
            <person name="Henrissat B."/>
            <person name="Matheny P.B."/>
            <person name="Labbe J."/>
            <person name="Martin F.M."/>
        </authorList>
    </citation>
    <scope>NUCLEOTIDE SEQUENCE</scope>
    <source>
        <strain evidence="1">FP105234-sp</strain>
    </source>
</reference>
<accession>A0ACB8SAR4</accession>
<comment type="caution">
    <text evidence="1">The sequence shown here is derived from an EMBL/GenBank/DDBJ whole genome shotgun (WGS) entry which is preliminary data.</text>
</comment>
<keyword evidence="2" id="KW-1185">Reference proteome</keyword>
<sequence>MMTIPLELHVVIMEWVYRLSQYDGLDYNTLRACALVCNAWTPTAQRLLFRRVPRLHSMPNRLVCTAATLLPILHTHPHLAAHVRFVDLVLPPAAAADTASVALLELCTRVEGIILVKHLYSGAWDPDLEARLRAMPLQPVFFKVAGHHEPVGRAIEVWPSVRALVVNMWHSYGGGASSHPIHVPGGLRALSSHVDDIEWLLTPGSKLVALRELDLAVPTWTDARCRYLTASGVLPQLRVLTIVGDLCPPQNILGQLTRLEHLVVGELPAQDFDLPQSLRLLGSCRLFEAQFLVAALRVLRNMQRVTCMVEPSEDKRMAIECVCRDRGIEFEIDLGQPSIPVSLLWLPWALRVMARLAGPLGHWHRLDCFVD</sequence>
<reference evidence="1" key="1">
    <citation type="submission" date="2021-02" db="EMBL/GenBank/DDBJ databases">
        <authorList>
            <consortium name="DOE Joint Genome Institute"/>
            <person name="Ahrendt S."/>
            <person name="Looney B.P."/>
            <person name="Miyauchi S."/>
            <person name="Morin E."/>
            <person name="Drula E."/>
            <person name="Courty P.E."/>
            <person name="Chicoki N."/>
            <person name="Fauchery L."/>
            <person name="Kohler A."/>
            <person name="Kuo A."/>
            <person name="Labutti K."/>
            <person name="Pangilinan J."/>
            <person name="Lipzen A."/>
            <person name="Riley R."/>
            <person name="Andreopoulos W."/>
            <person name="He G."/>
            <person name="Johnson J."/>
            <person name="Barry K.W."/>
            <person name="Grigoriev I.V."/>
            <person name="Nagy L."/>
            <person name="Hibbett D."/>
            <person name="Henrissat B."/>
            <person name="Matheny P.B."/>
            <person name="Labbe J."/>
            <person name="Martin F."/>
        </authorList>
    </citation>
    <scope>NUCLEOTIDE SEQUENCE</scope>
    <source>
        <strain evidence="1">FP105234-sp</strain>
    </source>
</reference>
<dbReference type="EMBL" id="MU275840">
    <property type="protein sequence ID" value="KAI0053510.1"/>
    <property type="molecule type" value="Genomic_DNA"/>
</dbReference>
<organism evidence="1 2">
    <name type="scientific">Auriscalpium vulgare</name>
    <dbReference type="NCBI Taxonomy" id="40419"/>
    <lineage>
        <taxon>Eukaryota</taxon>
        <taxon>Fungi</taxon>
        <taxon>Dikarya</taxon>
        <taxon>Basidiomycota</taxon>
        <taxon>Agaricomycotina</taxon>
        <taxon>Agaricomycetes</taxon>
        <taxon>Russulales</taxon>
        <taxon>Auriscalpiaceae</taxon>
        <taxon>Auriscalpium</taxon>
    </lineage>
</organism>
<protein>
    <submittedName>
        <fullName evidence="1">Uncharacterized protein</fullName>
    </submittedName>
</protein>
<name>A0ACB8SAR4_9AGAM</name>
<evidence type="ECO:0000313" key="1">
    <source>
        <dbReference type="EMBL" id="KAI0053510.1"/>
    </source>
</evidence>
<proteinExistence type="predicted"/>
<gene>
    <name evidence="1" type="ORF">FA95DRAFT_753661</name>
</gene>
<evidence type="ECO:0000313" key="2">
    <source>
        <dbReference type="Proteomes" id="UP000814033"/>
    </source>
</evidence>
<dbReference type="Proteomes" id="UP000814033">
    <property type="component" value="Unassembled WGS sequence"/>
</dbReference>